<feature type="non-terminal residue" evidence="1">
    <location>
        <position position="255"/>
    </location>
</feature>
<protein>
    <submittedName>
        <fullName evidence="1">Uncharacterized protein</fullName>
    </submittedName>
</protein>
<evidence type="ECO:0000313" key="2">
    <source>
        <dbReference type="Proteomes" id="UP001145114"/>
    </source>
</evidence>
<reference evidence="1" key="1">
    <citation type="submission" date="2022-06" db="EMBL/GenBank/DDBJ databases">
        <title>Phylogenomic reconstructions and comparative analyses of Kickxellomycotina fungi.</title>
        <authorList>
            <person name="Reynolds N.K."/>
            <person name="Stajich J.E."/>
            <person name="Barry K."/>
            <person name="Grigoriev I.V."/>
            <person name="Crous P."/>
            <person name="Smith M.E."/>
        </authorList>
    </citation>
    <scope>NUCLEOTIDE SEQUENCE</scope>
    <source>
        <strain evidence="1">RSA 2271</strain>
    </source>
</reference>
<sequence length="255" mass="26923">MYQVVKAVFPEASCVSFPVASQPGMTTIIIRGIRPRSAKIHPIVAISPNPNQQQQQQHQASTGSSATSTPRPSTPRQIAKPNYCQWEGCDCQFTSEADARAHISNAHLPAKRPEEGWSCKWSGCRRFAATGNAPQPSRKTVLLHCLTHGPFYKPTAQDCAHSLSQQRKDAVGHGDESAAMEVEERDKSPTGPSAVGSDSAQQINSAKSTLSESTPLVAAANSAVSSPRIVSNATTPSIAAEGSPSPPPSSTAATE</sequence>
<accession>A0ACC1HDY9</accession>
<gene>
    <name evidence="1" type="ORF">EV182_006940</name>
</gene>
<comment type="caution">
    <text evidence="1">The sequence shown here is derived from an EMBL/GenBank/DDBJ whole genome shotgun (WGS) entry which is preliminary data.</text>
</comment>
<evidence type="ECO:0000313" key="1">
    <source>
        <dbReference type="EMBL" id="KAJ1672559.1"/>
    </source>
</evidence>
<dbReference type="Proteomes" id="UP001145114">
    <property type="component" value="Unassembled WGS sequence"/>
</dbReference>
<keyword evidence="2" id="KW-1185">Reference proteome</keyword>
<organism evidence="1 2">
    <name type="scientific">Spiromyces aspiralis</name>
    <dbReference type="NCBI Taxonomy" id="68401"/>
    <lineage>
        <taxon>Eukaryota</taxon>
        <taxon>Fungi</taxon>
        <taxon>Fungi incertae sedis</taxon>
        <taxon>Zoopagomycota</taxon>
        <taxon>Kickxellomycotina</taxon>
        <taxon>Kickxellomycetes</taxon>
        <taxon>Kickxellales</taxon>
        <taxon>Kickxellaceae</taxon>
        <taxon>Spiromyces</taxon>
    </lineage>
</organism>
<dbReference type="EMBL" id="JAMZIH010008173">
    <property type="protein sequence ID" value="KAJ1672559.1"/>
    <property type="molecule type" value="Genomic_DNA"/>
</dbReference>
<name>A0ACC1HDY9_9FUNG</name>
<proteinExistence type="predicted"/>